<gene>
    <name evidence="2" type="ORF">FB567DRAFT_437250</name>
</gene>
<dbReference type="OrthoDB" id="3477286at2759"/>
<dbReference type="InterPro" id="IPR010730">
    <property type="entry name" value="HET"/>
</dbReference>
<evidence type="ECO:0000259" key="1">
    <source>
        <dbReference type="Pfam" id="PF06985"/>
    </source>
</evidence>
<accession>A0A8K0RFN1</accession>
<dbReference type="Pfam" id="PF06985">
    <property type="entry name" value="HET"/>
    <property type="match status" value="1"/>
</dbReference>
<reference evidence="2" key="1">
    <citation type="journal article" date="2021" name="Nat. Commun.">
        <title>Genetic determinants of endophytism in the Arabidopsis root mycobiome.</title>
        <authorList>
            <person name="Mesny F."/>
            <person name="Miyauchi S."/>
            <person name="Thiergart T."/>
            <person name="Pickel B."/>
            <person name="Atanasova L."/>
            <person name="Karlsson M."/>
            <person name="Huettel B."/>
            <person name="Barry K.W."/>
            <person name="Haridas S."/>
            <person name="Chen C."/>
            <person name="Bauer D."/>
            <person name="Andreopoulos W."/>
            <person name="Pangilinan J."/>
            <person name="LaButti K."/>
            <person name="Riley R."/>
            <person name="Lipzen A."/>
            <person name="Clum A."/>
            <person name="Drula E."/>
            <person name="Henrissat B."/>
            <person name="Kohler A."/>
            <person name="Grigoriev I.V."/>
            <person name="Martin F.M."/>
            <person name="Hacquard S."/>
        </authorList>
    </citation>
    <scope>NUCLEOTIDE SEQUENCE</scope>
    <source>
        <strain evidence="2">MPI-SDFR-AT-0120</strain>
    </source>
</reference>
<name>A0A8K0RFN1_9PLEO</name>
<dbReference type="Pfam" id="PF26639">
    <property type="entry name" value="Het-6_barrel"/>
    <property type="match status" value="1"/>
</dbReference>
<dbReference type="PANTHER" id="PTHR24148">
    <property type="entry name" value="ANKYRIN REPEAT DOMAIN-CONTAINING PROTEIN 39 HOMOLOG-RELATED"/>
    <property type="match status" value="1"/>
</dbReference>
<organism evidence="2 3">
    <name type="scientific">Paraphoma chrysanthemicola</name>
    <dbReference type="NCBI Taxonomy" id="798071"/>
    <lineage>
        <taxon>Eukaryota</taxon>
        <taxon>Fungi</taxon>
        <taxon>Dikarya</taxon>
        <taxon>Ascomycota</taxon>
        <taxon>Pezizomycotina</taxon>
        <taxon>Dothideomycetes</taxon>
        <taxon>Pleosporomycetidae</taxon>
        <taxon>Pleosporales</taxon>
        <taxon>Pleosporineae</taxon>
        <taxon>Phaeosphaeriaceae</taxon>
        <taxon>Paraphoma</taxon>
    </lineage>
</organism>
<protein>
    <submittedName>
        <fullName evidence="2">Heterokaryon incompatibility protein-domain-containing protein</fullName>
    </submittedName>
</protein>
<keyword evidence="3" id="KW-1185">Reference proteome</keyword>
<evidence type="ECO:0000313" key="3">
    <source>
        <dbReference type="Proteomes" id="UP000813461"/>
    </source>
</evidence>
<comment type="caution">
    <text evidence="2">The sequence shown here is derived from an EMBL/GenBank/DDBJ whole genome shotgun (WGS) entry which is preliminary data.</text>
</comment>
<proteinExistence type="predicted"/>
<evidence type="ECO:0000313" key="2">
    <source>
        <dbReference type="EMBL" id="KAH7091590.1"/>
    </source>
</evidence>
<dbReference type="InterPro" id="IPR052895">
    <property type="entry name" value="HetReg/Transcr_Mod"/>
</dbReference>
<dbReference type="PANTHER" id="PTHR24148:SF64">
    <property type="entry name" value="HETEROKARYON INCOMPATIBILITY DOMAIN-CONTAINING PROTEIN"/>
    <property type="match status" value="1"/>
</dbReference>
<dbReference type="Proteomes" id="UP000813461">
    <property type="component" value="Unassembled WGS sequence"/>
</dbReference>
<feature type="domain" description="Heterokaryon incompatibility" evidence="1">
    <location>
        <begin position="53"/>
        <end position="212"/>
    </location>
</feature>
<dbReference type="AlphaFoldDB" id="A0A8K0RFN1"/>
<dbReference type="EMBL" id="JAGMVJ010000004">
    <property type="protein sequence ID" value="KAH7091590.1"/>
    <property type="molecule type" value="Genomic_DNA"/>
</dbReference>
<sequence>MTLRKASNIYNYTRIPHDRVRLLILKPGLFDDDIYVSLISVRDDQLGTKDFEYCALSYHWGGGDFSNTVFVQGDATAQTLRTLEHVVNAKRPKKLSIKPNLYEALKHLRQKNEPVLIWIDALCINQFDEDEKNEQVRKMPLIYSRAYNVNVWLGSDESENPVSDLAMSFIPKVINLDLEDALLRDDVYVKSWASLFELLKWSWFSRRWVIQELALAQTASVHCGKYICLWSEFQTAIAIFRRNFDTLKPKLVKYFKSTQPDRDMWGDDSVLNINHLGATLLVDMTINLFQRNGNGPRQSKKGLEDLVCSLSGFDTSDPRDTINAFRSISRELNRPESAIARQVPAPDYGKDLFEVYRDFVQWVISSTESLDILCRFWALKERETLTPTTPRLVELPSWIQYVEDSAWGKAEDTFNGRRAGDSFVGLPGDHNYCASGQGGTYKRPKVEFPTSPVWIEQIGPTGMPVLSFVKHDTSLLARGTAIGTVTFRTDAMEGVIIRECLRRLGWTFDRSAKTVPDVPDQLWKTLVADRDPDGNPTPPEYKIACQHVLKHRSNNGQINIDDILRRSRSKHNNNQPSIVQAYLERVKAVTFNRSFIEGTVPEGDDKLVGFAPDKTEAGDIIVVLFGCSTPVILRRTYNSSPTEPDEYQFVGEAYIHGKMGGEAFDEDFHEQDFRLV</sequence>